<keyword evidence="2" id="KW-0808">Transferase</keyword>
<dbReference type="PANTHER" id="PTHR22916:SF69">
    <property type="entry name" value="BIFUNCTIONAL GLYCOSYLTRANSFERASE PGTA"/>
    <property type="match status" value="1"/>
</dbReference>
<reference evidence="2" key="1">
    <citation type="submission" date="2021-09" db="EMBL/GenBank/DDBJ databases">
        <title>Fulvivirga sp. isolated from coastal sediment.</title>
        <authorList>
            <person name="Yu H."/>
        </authorList>
    </citation>
    <scope>NUCLEOTIDE SEQUENCE</scope>
    <source>
        <strain evidence="2">1062</strain>
    </source>
</reference>
<dbReference type="Gene3D" id="3.90.550.10">
    <property type="entry name" value="Spore Coat Polysaccharide Biosynthesis Protein SpsA, Chain A"/>
    <property type="match status" value="1"/>
</dbReference>
<dbReference type="Pfam" id="PF00535">
    <property type="entry name" value="Glycos_transf_2"/>
    <property type="match status" value="1"/>
</dbReference>
<dbReference type="EC" id="2.4.-.-" evidence="2"/>
<dbReference type="InterPro" id="IPR001173">
    <property type="entry name" value="Glyco_trans_2-like"/>
</dbReference>
<dbReference type="RefSeq" id="WP_225699619.1">
    <property type="nucleotide sequence ID" value="NZ_JAIXNE010000007.1"/>
</dbReference>
<organism evidence="2 3">
    <name type="scientific">Fulvivirga sedimenti</name>
    <dbReference type="NCBI Taxonomy" id="2879465"/>
    <lineage>
        <taxon>Bacteria</taxon>
        <taxon>Pseudomonadati</taxon>
        <taxon>Bacteroidota</taxon>
        <taxon>Cytophagia</taxon>
        <taxon>Cytophagales</taxon>
        <taxon>Fulvivirgaceae</taxon>
        <taxon>Fulvivirga</taxon>
    </lineage>
</organism>
<sequence length="327" mass="37830">MSLSVILPVHDNRETLPLAVESILHQTFTDFELLIICNGSPVPVQKFVQSLKDPRIRPFFLPAAGLSRALNFGIKLSTGRYIARMDADDICSADRLLKQADFLNANPATGVVSSLISHDGDSEGFARFVRWQNSLQTHEEMFMARYRDAVICHPSVMFRRSIFSTHGGYSEDPIIPEDFELWLRWFEQGVHFSKIPEKLFTWRDNSVRLSRSHPAYSDQAFLQVKIEYLRKHLSKESIRERPILVLGNSRMINQKISEMNRHGIRIHKKVDVKLRPGNDDVITYDQIKHVKNPFLISLVRDYNGRKRISNFLKSEGFKPETDYLMLE</sequence>
<name>A0A9X1HXB2_9BACT</name>
<dbReference type="GO" id="GO:0008417">
    <property type="term" value="F:fucosyltransferase activity"/>
    <property type="evidence" value="ECO:0007669"/>
    <property type="project" value="TreeGrafter"/>
</dbReference>
<evidence type="ECO:0000259" key="1">
    <source>
        <dbReference type="Pfam" id="PF00535"/>
    </source>
</evidence>
<protein>
    <submittedName>
        <fullName evidence="2">Glycosyltransferase</fullName>
        <ecNumber evidence="2">2.4.-.-</ecNumber>
    </submittedName>
</protein>
<dbReference type="EMBL" id="JAIXNE010000007">
    <property type="protein sequence ID" value="MCA6078758.1"/>
    <property type="molecule type" value="Genomic_DNA"/>
</dbReference>
<evidence type="ECO:0000313" key="2">
    <source>
        <dbReference type="EMBL" id="MCA6078758.1"/>
    </source>
</evidence>
<dbReference type="Proteomes" id="UP001139409">
    <property type="component" value="Unassembled WGS sequence"/>
</dbReference>
<comment type="caution">
    <text evidence="2">The sequence shown here is derived from an EMBL/GenBank/DDBJ whole genome shotgun (WGS) entry which is preliminary data.</text>
</comment>
<gene>
    <name evidence="2" type="ORF">LDX50_28040</name>
</gene>
<dbReference type="AlphaFoldDB" id="A0A9X1HXB2"/>
<evidence type="ECO:0000313" key="3">
    <source>
        <dbReference type="Proteomes" id="UP001139409"/>
    </source>
</evidence>
<keyword evidence="2" id="KW-0328">Glycosyltransferase</keyword>
<proteinExistence type="predicted"/>
<feature type="domain" description="Glycosyltransferase 2-like" evidence="1">
    <location>
        <begin position="4"/>
        <end position="165"/>
    </location>
</feature>
<accession>A0A9X1HXB2</accession>
<keyword evidence="3" id="KW-1185">Reference proteome</keyword>
<dbReference type="PANTHER" id="PTHR22916">
    <property type="entry name" value="GLYCOSYLTRANSFERASE"/>
    <property type="match status" value="1"/>
</dbReference>
<dbReference type="InterPro" id="IPR029044">
    <property type="entry name" value="Nucleotide-diphossugar_trans"/>
</dbReference>
<dbReference type="SUPFAM" id="SSF53448">
    <property type="entry name" value="Nucleotide-diphospho-sugar transferases"/>
    <property type="match status" value="1"/>
</dbReference>